<evidence type="ECO:0000256" key="11">
    <source>
        <dbReference type="PIRSR" id="PIRSR000193-1"/>
    </source>
</evidence>
<dbReference type="FunFam" id="3.40.50.720:FF:000190">
    <property type="entry name" value="Pyrroline-5-carboxylate reductase"/>
    <property type="match status" value="1"/>
</dbReference>
<evidence type="ECO:0000256" key="9">
    <source>
        <dbReference type="HAMAP-Rule" id="MF_01925"/>
    </source>
</evidence>
<feature type="binding site" evidence="11">
    <location>
        <begin position="10"/>
        <end position="15"/>
    </location>
    <ligand>
        <name>NADP(+)</name>
        <dbReference type="ChEBI" id="CHEBI:58349"/>
    </ligand>
</feature>
<dbReference type="SUPFAM" id="SSF51735">
    <property type="entry name" value="NAD(P)-binding Rossmann-fold domains"/>
    <property type="match status" value="1"/>
</dbReference>
<dbReference type="GO" id="GO:0004735">
    <property type="term" value="F:pyrroline-5-carboxylate reductase activity"/>
    <property type="evidence" value="ECO:0007669"/>
    <property type="project" value="UniProtKB-UniRule"/>
</dbReference>
<evidence type="ECO:0000256" key="3">
    <source>
        <dbReference type="ARBA" id="ARBA00022490"/>
    </source>
</evidence>
<dbReference type="Pfam" id="PF14748">
    <property type="entry name" value="P5CR_dimer"/>
    <property type="match status" value="1"/>
</dbReference>
<comment type="similarity">
    <text evidence="2 9">Belongs to the pyrroline-5-carboxylate reductase family.</text>
</comment>
<evidence type="ECO:0000256" key="2">
    <source>
        <dbReference type="ARBA" id="ARBA00005525"/>
    </source>
</evidence>
<dbReference type="FunFam" id="1.10.3730.10:FF:000001">
    <property type="entry name" value="Pyrroline-5-carboxylate reductase"/>
    <property type="match status" value="1"/>
</dbReference>
<accession>A0A4R2BJ33</accession>
<dbReference type="Gene3D" id="3.40.50.720">
    <property type="entry name" value="NAD(P)-binding Rossmann-like Domain"/>
    <property type="match status" value="1"/>
</dbReference>
<name>A0A4R2BJ33_9BACI</name>
<reference evidence="14 15" key="1">
    <citation type="journal article" date="2015" name="Stand. Genomic Sci.">
        <title>Genomic Encyclopedia of Bacterial and Archaeal Type Strains, Phase III: the genomes of soil and plant-associated and newly described type strains.</title>
        <authorList>
            <person name="Whitman W.B."/>
            <person name="Woyke T."/>
            <person name="Klenk H.P."/>
            <person name="Zhou Y."/>
            <person name="Lilburn T.G."/>
            <person name="Beck B.J."/>
            <person name="De Vos P."/>
            <person name="Vandamme P."/>
            <person name="Eisen J.A."/>
            <person name="Garrity G."/>
            <person name="Hugenholtz P."/>
            <person name="Kyrpides N.C."/>
        </authorList>
    </citation>
    <scope>NUCLEOTIDE SEQUENCE [LARGE SCALE GENOMIC DNA]</scope>
    <source>
        <strain evidence="14 15">CV53</strain>
    </source>
</reference>
<evidence type="ECO:0000259" key="12">
    <source>
        <dbReference type="Pfam" id="PF03807"/>
    </source>
</evidence>
<feature type="domain" description="Pyrroline-5-carboxylate reductase dimerisation" evidence="13">
    <location>
        <begin position="165"/>
        <end position="268"/>
    </location>
</feature>
<dbReference type="InterPro" id="IPR028939">
    <property type="entry name" value="P5C_Rdtase_cat_N"/>
</dbReference>
<dbReference type="AlphaFoldDB" id="A0A4R2BJ33"/>
<comment type="function">
    <text evidence="8 9">Catalyzes the reduction of 1-pyrroline-5-carboxylate (PCA) to L-proline.</text>
</comment>
<dbReference type="Pfam" id="PF03807">
    <property type="entry name" value="F420_oxidored"/>
    <property type="match status" value="1"/>
</dbReference>
<evidence type="ECO:0000256" key="4">
    <source>
        <dbReference type="ARBA" id="ARBA00022605"/>
    </source>
</evidence>
<dbReference type="PIRSF" id="PIRSF000193">
    <property type="entry name" value="Pyrrol-5-carb_rd"/>
    <property type="match status" value="1"/>
</dbReference>
<sequence>MLKTKKIAFLGAGSMAEAMIAGIVDSGLISPSQVIVTNKSNSQRLDELKRKYGIKGLHRNDIPFDEMDLIILAMKPKDAENVLTSLKHELNQDHLILSVLAGISTSFMENHLPSGQQVIRVMPNTSSMIGESATAMSPGTHTTQNNTKLAKELLECIGKVFMITEDQMDIFTGLAGSGPAYFYYLMEHMEQAGVEGSLDMETTREIIAQTVLGAARMIMEQYEDPGVLRENVTSPNGTTAAGLDALSRNGGGKAIAAAVLSAAKRSREISSDLEKGQSSKLQTV</sequence>
<keyword evidence="4 9" id="KW-0028">Amino-acid biosynthesis</keyword>
<proteinExistence type="inferred from homology"/>
<gene>
    <name evidence="9" type="primary">proC</name>
    <name evidence="14" type="ORF">EV146_10491</name>
</gene>
<keyword evidence="15" id="KW-1185">Reference proteome</keyword>
<comment type="catalytic activity">
    <reaction evidence="9">
        <text>L-proline + NAD(+) = (S)-1-pyrroline-5-carboxylate + NADH + 2 H(+)</text>
        <dbReference type="Rhea" id="RHEA:14105"/>
        <dbReference type="ChEBI" id="CHEBI:15378"/>
        <dbReference type="ChEBI" id="CHEBI:17388"/>
        <dbReference type="ChEBI" id="CHEBI:57540"/>
        <dbReference type="ChEBI" id="CHEBI:57945"/>
        <dbReference type="ChEBI" id="CHEBI:60039"/>
        <dbReference type="EC" id="1.5.1.2"/>
    </reaction>
</comment>
<dbReference type="Proteomes" id="UP000295689">
    <property type="component" value="Unassembled WGS sequence"/>
</dbReference>
<dbReference type="PANTHER" id="PTHR11645:SF49">
    <property type="entry name" value="PYRROLINE-5-CARBOXYLATE REDUCTASE 1"/>
    <property type="match status" value="1"/>
</dbReference>
<feature type="binding site" evidence="11">
    <location>
        <position position="60"/>
    </location>
    <ligand>
        <name>NADPH</name>
        <dbReference type="ChEBI" id="CHEBI:57783"/>
    </ligand>
</feature>
<dbReference type="Gene3D" id="1.10.3730.10">
    <property type="entry name" value="ProC C-terminal domain-like"/>
    <property type="match status" value="1"/>
</dbReference>
<evidence type="ECO:0000313" key="14">
    <source>
        <dbReference type="EMBL" id="TCN25984.1"/>
    </source>
</evidence>
<evidence type="ECO:0000256" key="8">
    <source>
        <dbReference type="ARBA" id="ARBA00058118"/>
    </source>
</evidence>
<comment type="caution">
    <text evidence="14">The sequence shown here is derived from an EMBL/GenBank/DDBJ whole genome shotgun (WGS) entry which is preliminary data.</text>
</comment>
<keyword evidence="6 9" id="KW-0521">NADP</keyword>
<keyword evidence="7 9" id="KW-0560">Oxidoreductase</keyword>
<evidence type="ECO:0000256" key="1">
    <source>
        <dbReference type="ARBA" id="ARBA00004496"/>
    </source>
</evidence>
<dbReference type="InterPro" id="IPR036291">
    <property type="entry name" value="NAD(P)-bd_dom_sf"/>
</dbReference>
<evidence type="ECO:0000256" key="6">
    <source>
        <dbReference type="ARBA" id="ARBA00022857"/>
    </source>
</evidence>
<dbReference type="InterPro" id="IPR029036">
    <property type="entry name" value="P5CR_dimer"/>
</dbReference>
<dbReference type="InterPro" id="IPR000304">
    <property type="entry name" value="Pyrroline-COOH_reductase"/>
</dbReference>
<dbReference type="GO" id="GO:0055129">
    <property type="term" value="P:L-proline biosynthetic process"/>
    <property type="evidence" value="ECO:0007669"/>
    <property type="project" value="UniProtKB-UniRule"/>
</dbReference>
<evidence type="ECO:0000259" key="13">
    <source>
        <dbReference type="Pfam" id="PF14748"/>
    </source>
</evidence>
<dbReference type="HAMAP" id="MF_01925">
    <property type="entry name" value="P5C_reductase"/>
    <property type="match status" value="1"/>
</dbReference>
<keyword evidence="5 9" id="KW-0641">Proline biosynthesis</keyword>
<keyword evidence="3 9" id="KW-0963">Cytoplasm</keyword>
<dbReference type="RefSeq" id="WP_132003999.1">
    <property type="nucleotide sequence ID" value="NZ_JABUHM010000009.1"/>
</dbReference>
<comment type="catalytic activity">
    <reaction evidence="9">
        <text>L-proline + NADP(+) = (S)-1-pyrroline-5-carboxylate + NADPH + 2 H(+)</text>
        <dbReference type="Rhea" id="RHEA:14109"/>
        <dbReference type="ChEBI" id="CHEBI:15378"/>
        <dbReference type="ChEBI" id="CHEBI:17388"/>
        <dbReference type="ChEBI" id="CHEBI:57783"/>
        <dbReference type="ChEBI" id="CHEBI:58349"/>
        <dbReference type="ChEBI" id="CHEBI:60039"/>
        <dbReference type="EC" id="1.5.1.2"/>
    </reaction>
</comment>
<protein>
    <recommendedName>
        <fullName evidence="9 10">Pyrroline-5-carboxylate reductase</fullName>
        <shortName evidence="9">P5C reductase</shortName>
        <shortName evidence="9">P5CR</shortName>
        <ecNumber evidence="9 10">1.5.1.2</ecNumber>
    </recommendedName>
    <alternativeName>
        <fullName evidence="9">PCA reductase</fullName>
    </alternativeName>
</protein>
<dbReference type="UniPathway" id="UPA00098">
    <property type="reaction ID" value="UER00361"/>
</dbReference>
<evidence type="ECO:0000313" key="15">
    <source>
        <dbReference type="Proteomes" id="UP000295689"/>
    </source>
</evidence>
<comment type="pathway">
    <text evidence="9">Amino-acid biosynthesis; L-proline biosynthesis; L-proline from L-glutamate 5-semialdehyde: step 1/1.</text>
</comment>
<dbReference type="PANTHER" id="PTHR11645">
    <property type="entry name" value="PYRROLINE-5-CARBOXYLATE REDUCTASE"/>
    <property type="match status" value="1"/>
</dbReference>
<dbReference type="NCBIfam" id="TIGR00112">
    <property type="entry name" value="proC"/>
    <property type="match status" value="1"/>
</dbReference>
<dbReference type="GO" id="GO:0005737">
    <property type="term" value="C:cytoplasm"/>
    <property type="evidence" value="ECO:0007669"/>
    <property type="project" value="UniProtKB-SubCell"/>
</dbReference>
<evidence type="ECO:0000256" key="7">
    <source>
        <dbReference type="ARBA" id="ARBA00023002"/>
    </source>
</evidence>
<evidence type="ECO:0000256" key="5">
    <source>
        <dbReference type="ARBA" id="ARBA00022650"/>
    </source>
</evidence>
<dbReference type="SUPFAM" id="SSF48179">
    <property type="entry name" value="6-phosphogluconate dehydrogenase C-terminal domain-like"/>
    <property type="match status" value="1"/>
</dbReference>
<feature type="domain" description="Pyrroline-5-carboxylate reductase catalytic N-terminal" evidence="12">
    <location>
        <begin position="6"/>
        <end position="102"/>
    </location>
</feature>
<evidence type="ECO:0000256" key="10">
    <source>
        <dbReference type="NCBIfam" id="TIGR00112"/>
    </source>
</evidence>
<feature type="binding site" evidence="11">
    <location>
        <begin position="73"/>
        <end position="76"/>
    </location>
    <ligand>
        <name>NADP(+)</name>
        <dbReference type="ChEBI" id="CHEBI:58349"/>
    </ligand>
</feature>
<organism evidence="14 15">
    <name type="scientific">Mesobacillus foraminis</name>
    <dbReference type="NCBI Taxonomy" id="279826"/>
    <lineage>
        <taxon>Bacteria</taxon>
        <taxon>Bacillati</taxon>
        <taxon>Bacillota</taxon>
        <taxon>Bacilli</taxon>
        <taxon>Bacillales</taxon>
        <taxon>Bacillaceae</taxon>
        <taxon>Mesobacillus</taxon>
    </lineage>
</organism>
<comment type="subcellular location">
    <subcellularLocation>
        <location evidence="1 9">Cytoplasm</location>
    </subcellularLocation>
</comment>
<dbReference type="InterPro" id="IPR008927">
    <property type="entry name" value="6-PGluconate_DH-like_C_sf"/>
</dbReference>
<dbReference type="EMBL" id="SLVV01000004">
    <property type="protein sequence ID" value="TCN25984.1"/>
    <property type="molecule type" value="Genomic_DNA"/>
</dbReference>
<dbReference type="EC" id="1.5.1.2" evidence="9 10"/>